<protein>
    <submittedName>
        <fullName evidence="1">Uncharacterized protein</fullName>
    </submittedName>
</protein>
<gene>
    <name evidence="1" type="ORF">LYSIN_01193</name>
</gene>
<reference evidence="1 2" key="1">
    <citation type="submission" date="2017-11" db="EMBL/GenBank/DDBJ databases">
        <title>Genome sequence of Lysinibacillus sphaericus, a lignin-degrading bacteria isolated from municipal solid waste soil.</title>
        <authorList>
            <person name="Persinoti G.F."/>
            <person name="Paixao D.A."/>
            <person name="Bugg T.D."/>
            <person name="Squina F.M."/>
        </authorList>
    </citation>
    <scope>NUCLEOTIDE SEQUENCE [LARGE SCALE GENOMIC DNA]</scope>
    <source>
        <strain evidence="1 2">A1</strain>
    </source>
</reference>
<evidence type="ECO:0000313" key="1">
    <source>
        <dbReference type="EMBL" id="POZ56410.1"/>
    </source>
</evidence>
<dbReference type="Proteomes" id="UP000237319">
    <property type="component" value="Unassembled WGS sequence"/>
</dbReference>
<accession>A0A2S5D008</accession>
<dbReference type="EMBL" id="PGLV01000001">
    <property type="protein sequence ID" value="POZ56410.1"/>
    <property type="molecule type" value="Genomic_DNA"/>
</dbReference>
<dbReference type="RefSeq" id="WP_103976541.1">
    <property type="nucleotide sequence ID" value="NZ_PGLV01000001.1"/>
</dbReference>
<organism evidence="1 2">
    <name type="scientific">Lysinibacillus sphaericus</name>
    <name type="common">Bacillus sphaericus</name>
    <dbReference type="NCBI Taxonomy" id="1421"/>
    <lineage>
        <taxon>Bacteria</taxon>
        <taxon>Bacillati</taxon>
        <taxon>Bacillota</taxon>
        <taxon>Bacilli</taxon>
        <taxon>Bacillales</taxon>
        <taxon>Bacillaceae</taxon>
        <taxon>Lysinibacillus</taxon>
    </lineage>
</organism>
<comment type="caution">
    <text evidence="1">The sequence shown here is derived from an EMBL/GenBank/DDBJ whole genome shotgun (WGS) entry which is preliminary data.</text>
</comment>
<proteinExistence type="predicted"/>
<name>A0A2S5D008_LYSSH</name>
<sequence length="73" mass="8842">MNEFFKIYDKWMFKKGFKLEIYHSGINDYCLAIYLKSNETDPIIKIQDSDYELLFAKGQVVLKEWLLEYNEGY</sequence>
<dbReference type="AlphaFoldDB" id="A0A2S5D008"/>
<keyword evidence="2" id="KW-1185">Reference proteome</keyword>
<evidence type="ECO:0000313" key="2">
    <source>
        <dbReference type="Proteomes" id="UP000237319"/>
    </source>
</evidence>